<sequence length="314" mass="35474">MSPAATSTLKKMLKKDLQELVHQLEADAKRKDQELAATKSQLDKYQQSFEQSENILQMTQDLSDSQVSELQAHMRAQEFKAQALAAELRVEHRACYGKEQAVFFPDCHDFTTMRLIKNMAGASTSEREAQIAECQAQNEYLTAQMAQCLEENSRLMSENDTLNKGVSVEMMTEFTARVNVPEVIPDDFDEVALLHAAPEADSIPPVTVDYSQAQYFSRLFDLEEVIEIKDTIRSRSPSACGWDRTSYDLFLALPNDLFLGFFNRCLETRAAPRLWLVAVLIGILKPEKDGLDPADYRSIDWIGILPVKNVHTAT</sequence>
<proteinExistence type="predicted"/>
<comment type="caution">
    <text evidence="2">The sequence shown here is derived from an EMBL/GenBank/DDBJ whole genome shotgun (WGS) entry which is preliminary data.</text>
</comment>
<reference evidence="2" key="1">
    <citation type="submission" date="2023-06" db="EMBL/GenBank/DDBJ databases">
        <authorList>
            <consortium name="Lawrence Berkeley National Laboratory"/>
            <person name="Ahrendt S."/>
            <person name="Sahu N."/>
            <person name="Indic B."/>
            <person name="Wong-Bajracharya J."/>
            <person name="Merenyi Z."/>
            <person name="Ke H.-M."/>
            <person name="Monk M."/>
            <person name="Kocsube S."/>
            <person name="Drula E."/>
            <person name="Lipzen A."/>
            <person name="Balint B."/>
            <person name="Henrissat B."/>
            <person name="Andreopoulos B."/>
            <person name="Martin F.M."/>
            <person name="Harder C.B."/>
            <person name="Rigling D."/>
            <person name="Ford K.L."/>
            <person name="Foster G.D."/>
            <person name="Pangilinan J."/>
            <person name="Papanicolaou A."/>
            <person name="Barry K."/>
            <person name="LaButti K."/>
            <person name="Viragh M."/>
            <person name="Koriabine M."/>
            <person name="Yan M."/>
            <person name="Riley R."/>
            <person name="Champramary S."/>
            <person name="Plett K.L."/>
            <person name="Tsai I.J."/>
            <person name="Slot J."/>
            <person name="Sipos G."/>
            <person name="Plett J."/>
            <person name="Nagy L.G."/>
            <person name="Grigoriev I.V."/>
        </authorList>
    </citation>
    <scope>NUCLEOTIDE SEQUENCE</scope>
    <source>
        <strain evidence="2">HWK02</strain>
    </source>
</reference>
<organism evidence="2 3">
    <name type="scientific">Armillaria luteobubalina</name>
    <dbReference type="NCBI Taxonomy" id="153913"/>
    <lineage>
        <taxon>Eukaryota</taxon>
        <taxon>Fungi</taxon>
        <taxon>Dikarya</taxon>
        <taxon>Basidiomycota</taxon>
        <taxon>Agaricomycotina</taxon>
        <taxon>Agaricomycetes</taxon>
        <taxon>Agaricomycetidae</taxon>
        <taxon>Agaricales</taxon>
        <taxon>Marasmiineae</taxon>
        <taxon>Physalacriaceae</taxon>
        <taxon>Armillaria</taxon>
    </lineage>
</organism>
<evidence type="ECO:0000313" key="2">
    <source>
        <dbReference type="EMBL" id="KAK0497121.1"/>
    </source>
</evidence>
<accession>A0AA39Q858</accession>
<keyword evidence="1" id="KW-0175">Coiled coil</keyword>
<dbReference type="Proteomes" id="UP001175228">
    <property type="component" value="Unassembled WGS sequence"/>
</dbReference>
<dbReference type="AlphaFoldDB" id="A0AA39Q858"/>
<feature type="coiled-coil region" evidence="1">
    <location>
        <begin position="14"/>
        <end position="55"/>
    </location>
</feature>
<evidence type="ECO:0000256" key="1">
    <source>
        <dbReference type="SAM" id="Coils"/>
    </source>
</evidence>
<gene>
    <name evidence="2" type="ORF">EDD18DRAFT_1351939</name>
</gene>
<protein>
    <submittedName>
        <fullName evidence="2">Uncharacterized protein</fullName>
    </submittedName>
</protein>
<evidence type="ECO:0000313" key="3">
    <source>
        <dbReference type="Proteomes" id="UP001175228"/>
    </source>
</evidence>
<name>A0AA39Q858_9AGAR</name>
<keyword evidence="3" id="KW-1185">Reference proteome</keyword>
<dbReference type="EMBL" id="JAUEPU010000013">
    <property type="protein sequence ID" value="KAK0497121.1"/>
    <property type="molecule type" value="Genomic_DNA"/>
</dbReference>